<feature type="chain" id="PRO_5032324550" evidence="6">
    <location>
        <begin position="34"/>
        <end position="313"/>
    </location>
</feature>
<dbReference type="InterPro" id="IPR005534">
    <property type="entry name" value="Curli_assmbl/transp-comp_CsgG"/>
</dbReference>
<evidence type="ECO:0000256" key="4">
    <source>
        <dbReference type="ARBA" id="ARBA00023139"/>
    </source>
</evidence>
<dbReference type="AlphaFoldDB" id="A0A853FZ88"/>
<evidence type="ECO:0000256" key="3">
    <source>
        <dbReference type="ARBA" id="ARBA00023136"/>
    </source>
</evidence>
<keyword evidence="2 6" id="KW-0732">Signal</keyword>
<evidence type="ECO:0000256" key="1">
    <source>
        <dbReference type="ARBA" id="ARBA00022475"/>
    </source>
</evidence>
<dbReference type="RefSeq" id="WP_180158093.1">
    <property type="nucleotide sequence ID" value="NZ_JACCEM010000011.1"/>
</dbReference>
<protein>
    <submittedName>
        <fullName evidence="7">Curli production assembly/transport protein CsgG</fullName>
    </submittedName>
</protein>
<dbReference type="Pfam" id="PF03783">
    <property type="entry name" value="CsgG"/>
    <property type="match status" value="1"/>
</dbReference>
<evidence type="ECO:0000313" key="8">
    <source>
        <dbReference type="Proteomes" id="UP000559809"/>
    </source>
</evidence>
<proteinExistence type="predicted"/>
<evidence type="ECO:0000256" key="2">
    <source>
        <dbReference type="ARBA" id="ARBA00022729"/>
    </source>
</evidence>
<evidence type="ECO:0000256" key="5">
    <source>
        <dbReference type="ARBA" id="ARBA00023288"/>
    </source>
</evidence>
<organism evidence="7 8">
    <name type="scientific">Parapusillimonas granuli</name>
    <dbReference type="NCBI Taxonomy" id="380911"/>
    <lineage>
        <taxon>Bacteria</taxon>
        <taxon>Pseudomonadati</taxon>
        <taxon>Pseudomonadota</taxon>
        <taxon>Betaproteobacteria</taxon>
        <taxon>Burkholderiales</taxon>
        <taxon>Alcaligenaceae</taxon>
        <taxon>Parapusillimonas</taxon>
    </lineage>
</organism>
<dbReference type="PANTHER" id="PTHR41164:SF1">
    <property type="entry name" value="CURLI PRODUCTION ASSEMBLY_TRANSPORT COMPONENT CSGG"/>
    <property type="match status" value="1"/>
</dbReference>
<dbReference type="GO" id="GO:0030288">
    <property type="term" value="C:outer membrane-bounded periplasmic space"/>
    <property type="evidence" value="ECO:0007669"/>
    <property type="project" value="InterPro"/>
</dbReference>
<gene>
    <name evidence="7" type="ORF">H0A72_19100</name>
</gene>
<name>A0A853FZ88_9BURK</name>
<dbReference type="Proteomes" id="UP000559809">
    <property type="component" value="Unassembled WGS sequence"/>
</dbReference>
<keyword evidence="3" id="KW-0472">Membrane</keyword>
<comment type="caution">
    <text evidence="7">The sequence shown here is derived from an EMBL/GenBank/DDBJ whole genome shotgun (WGS) entry which is preliminary data.</text>
</comment>
<keyword evidence="1" id="KW-1003">Cell membrane</keyword>
<sequence length="313" mass="33749">MNRAPARPAAHGARPAFRLGAAATLSVLLAACAAPHKPVEVATPAHLTPATPSTRDLLKLPPPKGKVIVAVYGFRDQTGQYKPSPDSSFSTSVTQGAASMLVKALKDSGWFTPVERESLQELLTERRIVRALDGSQGDNAPPIHIPALMPASVLIDGGIVAYDSNVRTGGIGARFLGVGLSTQYRMDQITVNLRSVDIRTGRVLQTVSTTKTIFSYELRPSVYKFVNFKDLLEIEAGVTDNEPTQLCVKEAIEAAVVHLAVQGLKDGSWRLKNESDWNNKIVQDYLREGSTYAVTTLDPSTVQEPDTPSTSTQ</sequence>
<dbReference type="Gene3D" id="3.40.50.10610">
    <property type="entry name" value="ABC-type transport auxiliary lipoprotein component"/>
    <property type="match status" value="2"/>
</dbReference>
<accession>A0A853FZ88</accession>
<keyword evidence="5" id="KW-0449">Lipoprotein</keyword>
<dbReference type="PROSITE" id="PS51257">
    <property type="entry name" value="PROKAR_LIPOPROTEIN"/>
    <property type="match status" value="1"/>
</dbReference>
<evidence type="ECO:0000256" key="6">
    <source>
        <dbReference type="SAM" id="SignalP"/>
    </source>
</evidence>
<reference evidence="7 8" key="1">
    <citation type="submission" date="2020-07" db="EMBL/GenBank/DDBJ databases">
        <title>Taxonomic revisions and descriptions of new bacterial species based on genomic comparisons in the high-G+C-content subgroup of the family Alcaligenaceae.</title>
        <authorList>
            <person name="Szabo A."/>
            <person name="Felfoldi T."/>
        </authorList>
    </citation>
    <scope>NUCLEOTIDE SEQUENCE [LARGE SCALE GENOMIC DNA]</scope>
    <source>
        <strain evidence="7 8">LMG 24012</strain>
    </source>
</reference>
<feature type="signal peptide" evidence="6">
    <location>
        <begin position="1"/>
        <end position="33"/>
    </location>
</feature>
<keyword evidence="4" id="KW-0564">Palmitate</keyword>
<keyword evidence="8" id="KW-1185">Reference proteome</keyword>
<evidence type="ECO:0000313" key="7">
    <source>
        <dbReference type="EMBL" id="NYT51424.1"/>
    </source>
</evidence>
<dbReference type="PANTHER" id="PTHR41164">
    <property type="entry name" value="CURLI PRODUCTION ASSEMBLY/TRANSPORT COMPONENT CSGG"/>
    <property type="match status" value="1"/>
</dbReference>
<dbReference type="EMBL" id="JACCEM010000011">
    <property type="protein sequence ID" value="NYT51424.1"/>
    <property type="molecule type" value="Genomic_DNA"/>
</dbReference>